<evidence type="ECO:0000256" key="2">
    <source>
        <dbReference type="ARBA" id="ARBA00023315"/>
    </source>
</evidence>
<dbReference type="EMBL" id="VFQE01000001">
    <property type="protein sequence ID" value="TQN41647.1"/>
    <property type="molecule type" value="Genomic_DNA"/>
</dbReference>
<sequence>MREEWDRASYYAGGVVSTPALRIDTASPADYDRIADLTVRTYIDGGLASPGYAAELADVAGRARKAELLVLRGEGDRVVGSVALVLQGDFGEVTESDDDAGVRMLVVDPSAQGRGLGKMLMTECLERSRAAGKRRMVLSTGSRMTAAQRLYERLGFTRVPERDWTPVPGVDLLVYSLYL</sequence>
<dbReference type="CDD" id="cd04301">
    <property type="entry name" value="NAT_SF"/>
    <property type="match status" value="1"/>
</dbReference>
<dbReference type="PANTHER" id="PTHR43877">
    <property type="entry name" value="AMINOALKYLPHOSPHONATE N-ACETYLTRANSFERASE-RELATED-RELATED"/>
    <property type="match status" value="1"/>
</dbReference>
<keyword evidence="4" id="KW-0689">Ribosomal protein</keyword>
<proteinExistence type="predicted"/>
<feature type="domain" description="N-acetyltransferase" evidence="3">
    <location>
        <begin position="21"/>
        <end position="179"/>
    </location>
</feature>
<accession>A0A543PC35</accession>
<dbReference type="InterPro" id="IPR000182">
    <property type="entry name" value="GNAT_dom"/>
</dbReference>
<dbReference type="GO" id="GO:0005840">
    <property type="term" value="C:ribosome"/>
    <property type="evidence" value="ECO:0007669"/>
    <property type="project" value="UniProtKB-KW"/>
</dbReference>
<dbReference type="GO" id="GO:0016747">
    <property type="term" value="F:acyltransferase activity, transferring groups other than amino-acyl groups"/>
    <property type="evidence" value="ECO:0007669"/>
    <property type="project" value="InterPro"/>
</dbReference>
<dbReference type="InterPro" id="IPR050832">
    <property type="entry name" value="Bact_Acetyltransf"/>
</dbReference>
<comment type="caution">
    <text evidence="4">The sequence shown here is derived from an EMBL/GenBank/DDBJ whole genome shotgun (WGS) entry which is preliminary data.</text>
</comment>
<reference evidence="4 5" key="1">
    <citation type="submission" date="2019-06" db="EMBL/GenBank/DDBJ databases">
        <title>Sequencing the genomes of 1000 actinobacteria strains.</title>
        <authorList>
            <person name="Klenk H.-P."/>
        </authorList>
    </citation>
    <scope>NUCLEOTIDE SEQUENCE [LARGE SCALE GENOMIC DNA]</scope>
    <source>
        <strain evidence="4 5">DSM 46837</strain>
    </source>
</reference>
<evidence type="ECO:0000256" key="1">
    <source>
        <dbReference type="ARBA" id="ARBA00022679"/>
    </source>
</evidence>
<keyword evidence="2" id="KW-0012">Acyltransferase</keyword>
<evidence type="ECO:0000313" key="5">
    <source>
        <dbReference type="Proteomes" id="UP000319865"/>
    </source>
</evidence>
<dbReference type="Proteomes" id="UP000319865">
    <property type="component" value="Unassembled WGS sequence"/>
</dbReference>
<keyword evidence="1" id="KW-0808">Transferase</keyword>
<dbReference type="Pfam" id="PF00583">
    <property type="entry name" value="Acetyltransf_1"/>
    <property type="match status" value="1"/>
</dbReference>
<protein>
    <submittedName>
        <fullName evidence="4">Ribosomal protein S18 acetylase RimI-like enzyme</fullName>
    </submittedName>
</protein>
<dbReference type="SUPFAM" id="SSF55729">
    <property type="entry name" value="Acyl-CoA N-acyltransferases (Nat)"/>
    <property type="match status" value="1"/>
</dbReference>
<keyword evidence="5" id="KW-1185">Reference proteome</keyword>
<keyword evidence="4" id="KW-0687">Ribonucleoprotein</keyword>
<name>A0A543PC35_9ACTN</name>
<organism evidence="4 5">
    <name type="scientific">Blastococcus colisei</name>
    <dbReference type="NCBI Taxonomy" id="1564162"/>
    <lineage>
        <taxon>Bacteria</taxon>
        <taxon>Bacillati</taxon>
        <taxon>Actinomycetota</taxon>
        <taxon>Actinomycetes</taxon>
        <taxon>Geodermatophilales</taxon>
        <taxon>Geodermatophilaceae</taxon>
        <taxon>Blastococcus</taxon>
    </lineage>
</organism>
<dbReference type="InterPro" id="IPR016181">
    <property type="entry name" value="Acyl_CoA_acyltransferase"/>
</dbReference>
<dbReference type="AlphaFoldDB" id="A0A543PC35"/>
<evidence type="ECO:0000313" key="4">
    <source>
        <dbReference type="EMBL" id="TQN41647.1"/>
    </source>
</evidence>
<gene>
    <name evidence="4" type="ORF">FHU33_1021</name>
</gene>
<evidence type="ECO:0000259" key="3">
    <source>
        <dbReference type="PROSITE" id="PS51186"/>
    </source>
</evidence>
<dbReference type="Gene3D" id="3.40.630.30">
    <property type="match status" value="1"/>
</dbReference>
<dbReference type="PROSITE" id="PS51186">
    <property type="entry name" value="GNAT"/>
    <property type="match status" value="1"/>
</dbReference>